<evidence type="ECO:0000259" key="11">
    <source>
        <dbReference type="SMART" id="SM00900"/>
    </source>
</evidence>
<feature type="domain" description="FMN-binding" evidence="11">
    <location>
        <begin position="50"/>
        <end position="124"/>
    </location>
</feature>
<evidence type="ECO:0000256" key="2">
    <source>
        <dbReference type="ARBA" id="ARBA00001974"/>
    </source>
</evidence>
<dbReference type="InterPro" id="IPR027477">
    <property type="entry name" value="Succ_DH/fumarate_Rdtase_cat_sf"/>
</dbReference>
<evidence type="ECO:0000313" key="13">
    <source>
        <dbReference type="Proteomes" id="UP000050326"/>
    </source>
</evidence>
<feature type="signal peptide" evidence="10">
    <location>
        <begin position="1"/>
        <end position="18"/>
    </location>
</feature>
<accession>A0A0P8WZ57</accession>
<protein>
    <recommendedName>
        <fullName evidence="5">Urocanate reductase</fullName>
        <ecNumber evidence="4">1.3.99.33</ecNumber>
    </recommendedName>
</protein>
<dbReference type="SUPFAM" id="SSF51905">
    <property type="entry name" value="FAD/NAD(P)-binding domain"/>
    <property type="match status" value="1"/>
</dbReference>
<keyword evidence="13" id="KW-1185">Reference proteome</keyword>
<dbReference type="SMART" id="SM00900">
    <property type="entry name" value="FMN_bind"/>
    <property type="match status" value="1"/>
</dbReference>
<dbReference type="Pfam" id="PF04205">
    <property type="entry name" value="FMN_bind"/>
    <property type="match status" value="1"/>
</dbReference>
<dbReference type="OrthoDB" id="3169476at2"/>
<dbReference type="PATRIC" id="fig|36849.3.peg.2766"/>
<gene>
    <name evidence="12" type="primary">urdA_5</name>
    <name evidence="12" type="ORF">OXPF_26130</name>
</gene>
<dbReference type="PROSITE" id="PS51257">
    <property type="entry name" value="PROKAR_LIPOPROTEIN"/>
    <property type="match status" value="1"/>
</dbReference>
<dbReference type="GO" id="GO:0016020">
    <property type="term" value="C:membrane"/>
    <property type="evidence" value="ECO:0007669"/>
    <property type="project" value="InterPro"/>
</dbReference>
<dbReference type="Pfam" id="PF00890">
    <property type="entry name" value="FAD_binding_2"/>
    <property type="match status" value="1"/>
</dbReference>
<dbReference type="RefSeq" id="WP_054875643.1">
    <property type="nucleotide sequence ID" value="NZ_LKET01000035.1"/>
</dbReference>
<name>A0A0P8WZ57_9CLOT</name>
<dbReference type="InterPro" id="IPR036188">
    <property type="entry name" value="FAD/NAD-bd_sf"/>
</dbReference>
<keyword evidence="10" id="KW-0732">Signal</keyword>
<evidence type="ECO:0000256" key="8">
    <source>
        <dbReference type="ARBA" id="ARBA00023002"/>
    </source>
</evidence>
<dbReference type="STRING" id="36849.OXPF_26130"/>
<keyword evidence="7" id="KW-0274">FAD</keyword>
<dbReference type="SUPFAM" id="SSF56425">
    <property type="entry name" value="Succinate dehydrogenase/fumarate reductase flavoprotein, catalytic domain"/>
    <property type="match status" value="1"/>
</dbReference>
<dbReference type="GO" id="GO:0010181">
    <property type="term" value="F:FMN binding"/>
    <property type="evidence" value="ECO:0007669"/>
    <property type="project" value="InterPro"/>
</dbReference>
<dbReference type="AlphaFoldDB" id="A0A0P8WZ57"/>
<evidence type="ECO:0000256" key="1">
    <source>
        <dbReference type="ARBA" id="ARBA00001917"/>
    </source>
</evidence>
<dbReference type="PANTHER" id="PTHR43400">
    <property type="entry name" value="FUMARATE REDUCTASE"/>
    <property type="match status" value="1"/>
</dbReference>
<dbReference type="EMBL" id="LKET01000035">
    <property type="protein sequence ID" value="KPU43753.1"/>
    <property type="molecule type" value="Genomic_DNA"/>
</dbReference>
<dbReference type="Gene3D" id="3.90.1010.20">
    <property type="match status" value="1"/>
</dbReference>
<reference evidence="12 13" key="1">
    <citation type="submission" date="2015-09" db="EMBL/GenBank/DDBJ databases">
        <title>Genome sequence of Oxobacter pfennigii DSM 3222.</title>
        <authorList>
            <person name="Poehlein A."/>
            <person name="Bengelsdorf F.R."/>
            <person name="Schiel-Bengelsdorf B."/>
            <person name="Duerre P."/>
            <person name="Daniel R."/>
        </authorList>
    </citation>
    <scope>NUCLEOTIDE SEQUENCE [LARGE SCALE GENOMIC DNA]</scope>
    <source>
        <strain evidence="12 13">DSM 3222</strain>
    </source>
</reference>
<comment type="cofactor">
    <cofactor evidence="1">
        <name>FMN</name>
        <dbReference type="ChEBI" id="CHEBI:58210"/>
    </cofactor>
</comment>
<evidence type="ECO:0000256" key="4">
    <source>
        <dbReference type="ARBA" id="ARBA00013137"/>
    </source>
</evidence>
<dbReference type="Gene3D" id="3.90.700.10">
    <property type="entry name" value="Succinate dehydrogenase/fumarate reductase flavoprotein, catalytic domain"/>
    <property type="match status" value="1"/>
</dbReference>
<proteinExistence type="inferred from homology"/>
<dbReference type="InterPro" id="IPR003953">
    <property type="entry name" value="FAD-dep_OxRdtase_2_FAD-bd"/>
</dbReference>
<sequence>MKRFISMLLCICILIAIAGCTDSKNGQGENKDKNEIVNPINGNFEGTANGMQGPITVSITVKDSKITAIEFKKNSETPNVAVVAVERIPKQIIEHQSLSVDTVTGATLASYGIINAVANAAKAAGLDVDALKANKVTAQPKEPQTWDTDVLVMGGGGAGLSAAINAAEQGAKVILIEKGSVLGGNTMMAGAAYNAVDPGAQSVMILTKSQKATMDGYLALDPADPKLKFDVYPEWQEVLTELKADIKAFYAKNAGKEAGVDMPGFDSVSLHMWHVYTGGLRQLTDGTWIAPSIVLARKFANSALDSFVWMGEAGLNSSYGADAKYGGAPGLGTVLGAMWPRTHSFMSGAERIPQLEKVAKEKGVKIYTETRGTELLTDASGKVVGAKAEQADGTNITVNTAKGVVLATGGYSANAAMVKKYDKYWGKDLSDTTLSTNMGTNEGDGIIMAETIGAELTGMEVAQMMPSSSPIKGTMTDGIWADASEQIWIDGKGNRFVNEYAERDVLAKTSLALEDGIFYIIYAGRGDANKPEQLIKGTKYDERVAAMVEGGHIWYGNTLAELAEATKKPAAGVAPAFTEEQLRATIEKYNSYVAAQKDDDFGKEVISGAIDLDYIDSDDEVGICISPRKSSLHHTMGGVVIDTEAHVINKDGKIIPGLWAAGEVTGGLHAGNRLGGNAIADIFTFGRIAGINAATGK</sequence>
<comment type="caution">
    <text evidence="12">The sequence shown here is derived from an EMBL/GenBank/DDBJ whole genome shotgun (WGS) entry which is preliminary data.</text>
</comment>
<dbReference type="GO" id="GO:0033765">
    <property type="term" value="F:steroid dehydrogenase activity, acting on the CH-CH group of donors"/>
    <property type="evidence" value="ECO:0007669"/>
    <property type="project" value="UniProtKB-ARBA"/>
</dbReference>
<evidence type="ECO:0000256" key="9">
    <source>
        <dbReference type="ARBA" id="ARBA00049922"/>
    </source>
</evidence>
<comment type="catalytic activity">
    <reaction evidence="9">
        <text>dihydrourocanate + A = urocanate + AH2</text>
        <dbReference type="Rhea" id="RHEA:36059"/>
        <dbReference type="ChEBI" id="CHEBI:13193"/>
        <dbReference type="ChEBI" id="CHEBI:17499"/>
        <dbReference type="ChEBI" id="CHEBI:27247"/>
        <dbReference type="ChEBI" id="CHEBI:72991"/>
        <dbReference type="EC" id="1.3.99.33"/>
    </reaction>
</comment>
<dbReference type="Proteomes" id="UP000050326">
    <property type="component" value="Unassembled WGS sequence"/>
</dbReference>
<organism evidence="12 13">
    <name type="scientific">Oxobacter pfennigii</name>
    <dbReference type="NCBI Taxonomy" id="36849"/>
    <lineage>
        <taxon>Bacteria</taxon>
        <taxon>Bacillati</taxon>
        <taxon>Bacillota</taxon>
        <taxon>Clostridia</taxon>
        <taxon>Eubacteriales</taxon>
        <taxon>Clostridiaceae</taxon>
        <taxon>Oxobacter</taxon>
    </lineage>
</organism>
<dbReference type="Gene3D" id="3.50.50.60">
    <property type="entry name" value="FAD/NAD(P)-binding domain"/>
    <property type="match status" value="2"/>
</dbReference>
<evidence type="ECO:0000256" key="6">
    <source>
        <dbReference type="ARBA" id="ARBA00022630"/>
    </source>
</evidence>
<dbReference type="EC" id="1.3.99.33" evidence="4"/>
<dbReference type="PANTHER" id="PTHR43400:SF7">
    <property type="entry name" value="FAD-DEPENDENT OXIDOREDUCTASE 2 FAD BINDING DOMAIN-CONTAINING PROTEIN"/>
    <property type="match status" value="1"/>
</dbReference>
<evidence type="ECO:0000313" key="12">
    <source>
        <dbReference type="EMBL" id="KPU43753.1"/>
    </source>
</evidence>
<evidence type="ECO:0000256" key="3">
    <source>
        <dbReference type="ARBA" id="ARBA00008040"/>
    </source>
</evidence>
<feature type="chain" id="PRO_5039068363" description="Urocanate reductase" evidence="10">
    <location>
        <begin position="19"/>
        <end position="697"/>
    </location>
</feature>
<dbReference type="InterPro" id="IPR007329">
    <property type="entry name" value="FMN-bd"/>
</dbReference>
<evidence type="ECO:0000256" key="10">
    <source>
        <dbReference type="SAM" id="SignalP"/>
    </source>
</evidence>
<comment type="cofactor">
    <cofactor evidence="2">
        <name>FAD</name>
        <dbReference type="ChEBI" id="CHEBI:57692"/>
    </cofactor>
</comment>
<evidence type="ECO:0000256" key="5">
    <source>
        <dbReference type="ARBA" id="ARBA00015872"/>
    </source>
</evidence>
<keyword evidence="8 12" id="KW-0560">Oxidoreductase</keyword>
<evidence type="ECO:0000256" key="7">
    <source>
        <dbReference type="ARBA" id="ARBA00022827"/>
    </source>
</evidence>
<dbReference type="InterPro" id="IPR050315">
    <property type="entry name" value="FAD-oxidoreductase_2"/>
</dbReference>
<comment type="similarity">
    <text evidence="3">Belongs to the FAD-dependent oxidoreductase 2 family. FRD/SDH subfamily.</text>
</comment>
<keyword evidence="6" id="KW-0285">Flavoprotein</keyword>